<reference evidence="2" key="1">
    <citation type="submission" date="2020-07" db="EMBL/GenBank/DDBJ databases">
        <title>The High-quality genome of the commercially important snow crab, Chionoecetes opilio.</title>
        <authorList>
            <person name="Jeong J.-H."/>
            <person name="Ryu S."/>
        </authorList>
    </citation>
    <scope>NUCLEOTIDE SEQUENCE</scope>
    <source>
        <strain evidence="2">MADBK_172401_WGS</strain>
        <tissue evidence="2">Digestive gland</tissue>
    </source>
</reference>
<evidence type="ECO:0000313" key="3">
    <source>
        <dbReference type="Proteomes" id="UP000770661"/>
    </source>
</evidence>
<dbReference type="OrthoDB" id="8015004at2759"/>
<organism evidence="2 3">
    <name type="scientific">Chionoecetes opilio</name>
    <name type="common">Atlantic snow crab</name>
    <name type="synonym">Cancer opilio</name>
    <dbReference type="NCBI Taxonomy" id="41210"/>
    <lineage>
        <taxon>Eukaryota</taxon>
        <taxon>Metazoa</taxon>
        <taxon>Ecdysozoa</taxon>
        <taxon>Arthropoda</taxon>
        <taxon>Crustacea</taxon>
        <taxon>Multicrustacea</taxon>
        <taxon>Malacostraca</taxon>
        <taxon>Eumalacostraca</taxon>
        <taxon>Eucarida</taxon>
        <taxon>Decapoda</taxon>
        <taxon>Pleocyemata</taxon>
        <taxon>Brachyura</taxon>
        <taxon>Eubrachyura</taxon>
        <taxon>Majoidea</taxon>
        <taxon>Majidae</taxon>
        <taxon>Chionoecetes</taxon>
    </lineage>
</organism>
<accession>A0A8J4Y516</accession>
<feature type="compositionally biased region" description="Basic and acidic residues" evidence="1">
    <location>
        <begin position="188"/>
        <end position="212"/>
    </location>
</feature>
<protein>
    <recommendedName>
        <fullName evidence="4">Cc8K15.2-like protein</fullName>
    </recommendedName>
</protein>
<proteinExistence type="predicted"/>
<keyword evidence="3" id="KW-1185">Reference proteome</keyword>
<comment type="caution">
    <text evidence="2">The sequence shown here is derived from an EMBL/GenBank/DDBJ whole genome shotgun (WGS) entry which is preliminary data.</text>
</comment>
<name>A0A8J4Y516_CHIOP</name>
<dbReference type="EMBL" id="JACEEZ010012393">
    <property type="protein sequence ID" value="KAG0720712.1"/>
    <property type="molecule type" value="Genomic_DNA"/>
</dbReference>
<feature type="region of interest" description="Disordered" evidence="1">
    <location>
        <begin position="176"/>
        <end position="243"/>
    </location>
</feature>
<sequence>MLGSIHLSHIYKVLQRFRSGCEQYHIISIAQCMMTSTRERAWWLIGHPECEITRTRLPSEGQVLRKFYFHHGIEKKTKPVADKEVIEAVLLIWGRAGKPTSALRTGKEKILSQVAKYESLQKHRKRASETARMKEEMFKGDLEDLFDVASSDALDRMTVKEDKAFLRSQREDQATSSMAGLDCVTVEAQERKKERERAEEMRKERSKKEKEAMTSVVLSDRLTSSSSSTAGETDDSNVDFTGPSHLKRSKVEGAKFTALLSVDITSTLDRFKVSDRVAIGTMGAFATASRQDLGSLSLSCSTIRRHIIRNREAIAKSKTINIPERIPVLVHWDGNTGTAQGEAVLKAISEAQLQTRVQGLVLDTTASNTGLYEGACVKIQEGLGRELLWVACRHHVLEVVMGDVFKSSYGPSRGPNISLFVRFRDRWSLIDQSSWSSVMEKDSLHALLTGKLSEHRERALHELKSVLESGTHPREDYEELLWLSYLFLGGDLGKDYRFRAPGAFHQARWMTKGI</sequence>
<evidence type="ECO:0000313" key="2">
    <source>
        <dbReference type="EMBL" id="KAG0720712.1"/>
    </source>
</evidence>
<gene>
    <name evidence="2" type="ORF">GWK47_006629</name>
</gene>
<evidence type="ECO:0000256" key="1">
    <source>
        <dbReference type="SAM" id="MobiDB-lite"/>
    </source>
</evidence>
<dbReference type="Proteomes" id="UP000770661">
    <property type="component" value="Unassembled WGS sequence"/>
</dbReference>
<evidence type="ECO:0008006" key="4">
    <source>
        <dbReference type="Google" id="ProtNLM"/>
    </source>
</evidence>
<dbReference type="AlphaFoldDB" id="A0A8J4Y516"/>
<feature type="compositionally biased region" description="Low complexity" evidence="1">
    <location>
        <begin position="214"/>
        <end position="231"/>
    </location>
</feature>